<organism evidence="8 9">
    <name type="scientific">Cercospora kikuchii</name>
    <dbReference type="NCBI Taxonomy" id="84275"/>
    <lineage>
        <taxon>Eukaryota</taxon>
        <taxon>Fungi</taxon>
        <taxon>Dikarya</taxon>
        <taxon>Ascomycota</taxon>
        <taxon>Pezizomycotina</taxon>
        <taxon>Dothideomycetes</taxon>
        <taxon>Dothideomycetidae</taxon>
        <taxon>Mycosphaerellales</taxon>
        <taxon>Mycosphaerellaceae</taxon>
        <taxon>Cercospora</taxon>
    </lineage>
</organism>
<dbReference type="GO" id="GO:0016020">
    <property type="term" value="C:membrane"/>
    <property type="evidence" value="ECO:0007669"/>
    <property type="project" value="UniProtKB-SubCell"/>
</dbReference>
<evidence type="ECO:0000256" key="4">
    <source>
        <dbReference type="ARBA" id="ARBA00023136"/>
    </source>
</evidence>
<sequence length="345" mass="37866">MEKFNGAQSYASRNGLFAVSSIFMFFSWVTLALRLWVRKVIIGGLAWDDAFLVAGAFSFTGFCITLIIPETPYGGAVRVHELTFPEISRLTLIIISGFTLYVTTMIFLKTSLGIFYLRIVIRDWQRYLVYFVLAFNALWNICLFFLAIFQCGANVSKYLENTIKDICLPVPVTYRIQLAAAYLNAAADWTFAILPIFVLVKATMPMRTKLSAGFVLTLGCCGSIISLARIPYIKGLRPGPDFFQTAVELGSWSIAELGLIIIAASAATLRPLLRIIRRQVRLASLRRKGGSNNTSVASVGPETAIISPLPVHVTNGSGAVEALPAMERVDTEDHGAVSHRQGPGV</sequence>
<dbReference type="InterPro" id="IPR052337">
    <property type="entry name" value="SAT4-like"/>
</dbReference>
<evidence type="ECO:0000256" key="1">
    <source>
        <dbReference type="ARBA" id="ARBA00004141"/>
    </source>
</evidence>
<dbReference type="PANTHER" id="PTHR33048:SF96">
    <property type="entry name" value="INTEGRAL MEMBRANE PROTEIN"/>
    <property type="match status" value="1"/>
</dbReference>
<gene>
    <name evidence="8" type="ORF">CKM354_000285000</name>
</gene>
<evidence type="ECO:0000259" key="7">
    <source>
        <dbReference type="Pfam" id="PF20684"/>
    </source>
</evidence>
<comment type="similarity">
    <text evidence="5">Belongs to the SAT4 family.</text>
</comment>
<evidence type="ECO:0000256" key="6">
    <source>
        <dbReference type="SAM" id="Phobius"/>
    </source>
</evidence>
<feature type="transmembrane region" description="Helical" evidence="6">
    <location>
        <begin position="88"/>
        <end position="108"/>
    </location>
</feature>
<dbReference type="Proteomes" id="UP000825890">
    <property type="component" value="Unassembled WGS sequence"/>
</dbReference>
<name>A0A9P3FA08_9PEZI</name>
<evidence type="ECO:0000256" key="2">
    <source>
        <dbReference type="ARBA" id="ARBA00022692"/>
    </source>
</evidence>
<keyword evidence="2 6" id="KW-0812">Transmembrane</keyword>
<keyword evidence="4 6" id="KW-0472">Membrane</keyword>
<dbReference type="PANTHER" id="PTHR33048">
    <property type="entry name" value="PTH11-LIKE INTEGRAL MEMBRANE PROTEIN (AFU_ORTHOLOGUE AFUA_5G11245)"/>
    <property type="match status" value="1"/>
</dbReference>
<feature type="domain" description="Rhodopsin" evidence="7">
    <location>
        <begin position="33"/>
        <end position="274"/>
    </location>
</feature>
<feature type="transmembrane region" description="Helical" evidence="6">
    <location>
        <begin position="252"/>
        <end position="273"/>
    </location>
</feature>
<evidence type="ECO:0000256" key="3">
    <source>
        <dbReference type="ARBA" id="ARBA00022989"/>
    </source>
</evidence>
<dbReference type="InterPro" id="IPR049326">
    <property type="entry name" value="Rhodopsin_dom_fungi"/>
</dbReference>
<dbReference type="GeneID" id="68288425"/>
<dbReference type="EMBL" id="BOLY01000002">
    <property type="protein sequence ID" value="GIZ39468.1"/>
    <property type="molecule type" value="Genomic_DNA"/>
</dbReference>
<dbReference type="AlphaFoldDB" id="A0A9P3FA08"/>
<evidence type="ECO:0000256" key="5">
    <source>
        <dbReference type="ARBA" id="ARBA00038359"/>
    </source>
</evidence>
<feature type="transmembrane region" description="Helical" evidence="6">
    <location>
        <begin position="15"/>
        <end position="37"/>
    </location>
</feature>
<evidence type="ECO:0000313" key="9">
    <source>
        <dbReference type="Proteomes" id="UP000825890"/>
    </source>
</evidence>
<evidence type="ECO:0000313" key="8">
    <source>
        <dbReference type="EMBL" id="GIZ39468.1"/>
    </source>
</evidence>
<comment type="caution">
    <text evidence="8">The sequence shown here is derived from an EMBL/GenBank/DDBJ whole genome shotgun (WGS) entry which is preliminary data.</text>
</comment>
<protein>
    <recommendedName>
        <fullName evidence="7">Rhodopsin domain-containing protein</fullName>
    </recommendedName>
</protein>
<comment type="subcellular location">
    <subcellularLocation>
        <location evidence="1">Membrane</location>
        <topology evidence="1">Multi-pass membrane protein</topology>
    </subcellularLocation>
</comment>
<dbReference type="OrthoDB" id="4682787at2759"/>
<keyword evidence="9" id="KW-1185">Reference proteome</keyword>
<reference evidence="8 9" key="1">
    <citation type="submission" date="2021-01" db="EMBL/GenBank/DDBJ databases">
        <title>Cercospora kikuchii MAFF 305040 whole genome shotgun sequence.</title>
        <authorList>
            <person name="Kashiwa T."/>
            <person name="Suzuki T."/>
        </authorList>
    </citation>
    <scope>NUCLEOTIDE SEQUENCE [LARGE SCALE GENOMIC DNA]</scope>
    <source>
        <strain evidence="8 9">MAFF 305040</strain>
    </source>
</reference>
<accession>A0A9P3FA08</accession>
<proteinExistence type="inferred from homology"/>
<dbReference type="RefSeq" id="XP_044653955.1">
    <property type="nucleotide sequence ID" value="XM_044798020.1"/>
</dbReference>
<dbReference type="Pfam" id="PF20684">
    <property type="entry name" value="Fung_rhodopsin"/>
    <property type="match status" value="1"/>
</dbReference>
<feature type="transmembrane region" description="Helical" evidence="6">
    <location>
        <begin position="212"/>
        <end position="232"/>
    </location>
</feature>
<feature type="transmembrane region" description="Helical" evidence="6">
    <location>
        <begin position="179"/>
        <end position="200"/>
    </location>
</feature>
<keyword evidence="3 6" id="KW-1133">Transmembrane helix</keyword>
<feature type="transmembrane region" description="Helical" evidence="6">
    <location>
        <begin position="49"/>
        <end position="68"/>
    </location>
</feature>
<feature type="transmembrane region" description="Helical" evidence="6">
    <location>
        <begin position="128"/>
        <end position="149"/>
    </location>
</feature>